<dbReference type="PANTHER" id="PTHR30580">
    <property type="entry name" value="PRIMOSOMAL PROTEIN N"/>
    <property type="match status" value="1"/>
</dbReference>
<organism evidence="15 16">
    <name type="scientific">Savagea serpentis</name>
    <dbReference type="NCBI Taxonomy" id="2785297"/>
    <lineage>
        <taxon>Bacteria</taxon>
        <taxon>Bacillati</taxon>
        <taxon>Bacillota</taxon>
        <taxon>Bacilli</taxon>
        <taxon>Bacillales</taxon>
        <taxon>Caryophanaceae</taxon>
        <taxon>Savagea</taxon>
    </lineage>
</organism>
<accession>A0A8J7G1C9</accession>
<dbReference type="NCBIfam" id="NF004066">
    <property type="entry name" value="PRK05580.1-3"/>
    <property type="match status" value="1"/>
</dbReference>
<dbReference type="InterPro" id="IPR042115">
    <property type="entry name" value="PriA_3primeBD_sf"/>
</dbReference>
<dbReference type="SMART" id="SM00487">
    <property type="entry name" value="DEXDc"/>
    <property type="match status" value="1"/>
</dbReference>
<comment type="function">
    <text evidence="12">Initiates the restart of stalled replication forks, which reloads the replicative helicase on sites other than the origin of replication. Recognizes and binds to abandoned replication forks and remodels them to uncover a helicase loading site. Promotes assembly of the primosome at these replication forks.</text>
</comment>
<dbReference type="SMART" id="SM00490">
    <property type="entry name" value="HELICc"/>
    <property type="match status" value="1"/>
</dbReference>
<keyword evidence="8 12" id="KW-0067">ATP-binding</keyword>
<dbReference type="Pfam" id="PF00271">
    <property type="entry name" value="Helicase_C"/>
    <property type="match status" value="1"/>
</dbReference>
<evidence type="ECO:0000256" key="8">
    <source>
        <dbReference type="ARBA" id="ARBA00022840"/>
    </source>
</evidence>
<dbReference type="GO" id="GO:0008270">
    <property type="term" value="F:zinc ion binding"/>
    <property type="evidence" value="ECO:0007669"/>
    <property type="project" value="UniProtKB-UniRule"/>
</dbReference>
<dbReference type="FunFam" id="3.40.1440.60:FF:000001">
    <property type="entry name" value="Primosomal protein N"/>
    <property type="match status" value="1"/>
</dbReference>
<dbReference type="GO" id="GO:0005524">
    <property type="term" value="F:ATP binding"/>
    <property type="evidence" value="ECO:0007669"/>
    <property type="project" value="UniProtKB-UniRule"/>
</dbReference>
<dbReference type="CDD" id="cd17929">
    <property type="entry name" value="DEXHc_priA"/>
    <property type="match status" value="1"/>
</dbReference>
<feature type="binding site" evidence="12">
    <location>
        <position position="533"/>
    </location>
    <ligand>
        <name>Zn(2+)</name>
        <dbReference type="ChEBI" id="CHEBI:29105"/>
        <label>2</label>
    </ligand>
</feature>
<evidence type="ECO:0000259" key="13">
    <source>
        <dbReference type="PROSITE" id="PS51192"/>
    </source>
</evidence>
<keyword evidence="10 12" id="KW-0413">Isomerase</keyword>
<dbReference type="InterPro" id="IPR041236">
    <property type="entry name" value="PriA_C"/>
</dbReference>
<dbReference type="PROSITE" id="PS51192">
    <property type="entry name" value="HELICASE_ATP_BIND_1"/>
    <property type="match status" value="1"/>
</dbReference>
<feature type="binding site" evidence="12">
    <location>
        <position position="515"/>
    </location>
    <ligand>
        <name>Zn(2+)</name>
        <dbReference type="ChEBI" id="CHEBI:29105"/>
        <label>2</label>
    </ligand>
</feature>
<evidence type="ECO:0000256" key="6">
    <source>
        <dbReference type="ARBA" id="ARBA00022806"/>
    </source>
</evidence>
<dbReference type="CDD" id="cd18804">
    <property type="entry name" value="SF2_C_priA"/>
    <property type="match status" value="1"/>
</dbReference>
<keyword evidence="7 12" id="KW-0862">Zinc</keyword>
<evidence type="ECO:0000256" key="10">
    <source>
        <dbReference type="ARBA" id="ARBA00023235"/>
    </source>
</evidence>
<keyword evidence="5 12" id="KW-0378">Hydrolase</keyword>
<dbReference type="HAMAP" id="MF_00983">
    <property type="entry name" value="PriA"/>
    <property type="match status" value="1"/>
</dbReference>
<evidence type="ECO:0000256" key="4">
    <source>
        <dbReference type="ARBA" id="ARBA00022741"/>
    </source>
</evidence>
<evidence type="ECO:0000256" key="3">
    <source>
        <dbReference type="ARBA" id="ARBA00022723"/>
    </source>
</evidence>
<dbReference type="Gene3D" id="3.40.1440.60">
    <property type="entry name" value="PriA, 3(prime) DNA-binding domain"/>
    <property type="match status" value="1"/>
</dbReference>
<dbReference type="InterPro" id="IPR005259">
    <property type="entry name" value="PriA"/>
</dbReference>
<comment type="subunit">
    <text evidence="12">Component of the replication restart primosome.</text>
</comment>
<dbReference type="GO" id="GO:0016787">
    <property type="term" value="F:hydrolase activity"/>
    <property type="evidence" value="ECO:0007669"/>
    <property type="project" value="UniProtKB-KW"/>
</dbReference>
<proteinExistence type="inferred from homology"/>
<dbReference type="InterPro" id="IPR027417">
    <property type="entry name" value="P-loop_NTPase"/>
</dbReference>
<reference evidence="15" key="1">
    <citation type="submission" date="2020-11" db="EMBL/GenBank/DDBJ databases">
        <title>Multidrug resistant novel bacterium Savagea serpentis sp. nov., isolated from the scats of a vine snake (Ahaetulla nasuta).</title>
        <authorList>
            <person name="Venkata Ramana V."/>
            <person name="Vikas Patil S."/>
            <person name="Yogita Lugani V."/>
        </authorList>
    </citation>
    <scope>NUCLEOTIDE SEQUENCE</scope>
    <source>
        <strain evidence="15">SN6</strain>
    </source>
</reference>
<dbReference type="InterPro" id="IPR001650">
    <property type="entry name" value="Helicase_C-like"/>
</dbReference>
<protein>
    <recommendedName>
        <fullName evidence="12">Replication restart protein PriA</fullName>
    </recommendedName>
    <alternativeName>
        <fullName evidence="12">ATP-dependent DNA helicase PriA</fullName>
        <ecNumber evidence="12">5.6.2.4</ecNumber>
    </alternativeName>
    <alternativeName>
        <fullName evidence="12">DNA 3'-5' helicase PriA</fullName>
    </alternativeName>
</protein>
<comment type="catalytic activity">
    <reaction evidence="12">
        <text>Couples ATP hydrolysis with the unwinding of duplex DNA by translocating in the 3'-5' direction.</text>
        <dbReference type="EC" id="5.6.2.4"/>
    </reaction>
</comment>
<sequence length="801" mass="91140">MKIAQVIVDVSTYAVNRPFDYALNEDAPYVEIGSRVKVPFGRRDVIGYVVGLKEDTDVDSAKLKLISEVVDYRPALTEELVELAQHLAHHTICYEIDALQAMLPAAMRTSYERLVVATVPLEQLSPALRDIFESSLTQSFDSLTPVQQKLCKDAALVGEVEFQTSMKQQTTIKTERVLHIPSLERLRQIEGELSNRAHKQKQLLAYLMNYPNEALVEKVVREEADVAGPTIQTFVTAGYIERSEREVYREIDASQMAYDEKLALTTEQQRAFEAVRDAIDASRAETFLLHGITGSGKTEVYLQAIERVLERGEQAIVLVPEIALTPQMTARFKGRFGDKVAVMHSALSQGEKYDEWRKIRRGEVSVVVGARSAIFAPFTNLGLLILDEEHESTYKQEDVPRYHARDVAIWRGNYHQCPVLLGSATPALESFARAQKGVYTLLSMTERPKQSALPEVSVVDMREELRTGNRSMYSHALIQAIRERMERGEQIVLFLNRRGFASFMLCRDCGTTMQCPHCDISLTYHRSVERLKCHYCNYETYVPPKCPHCESESMRFFGTGTQKAEVELKKVIPDISVIRMDVDTTSRKGAHEKLLSAFGRGEAQVLLGTQMIAKGLDFPNITLVGVLAADSSLHLADFRASERTFQLLTQVSGRAGRAHLQGEVIVQTYAPEHYSIQLAKQQQYIPFYNVEMQMRKRFGYPPMFYIVALQLSHASLEKVIHYANQTARFLRQALDDSFIIVGPAPSLISRVNDRYRYQCLIKYKAENNLFDVLHQLMHMYRTKWMKEHLRLSIQMEPQSLM</sequence>
<dbReference type="SUPFAM" id="SSF52540">
    <property type="entry name" value="P-loop containing nucleoside triphosphate hydrolases"/>
    <property type="match status" value="2"/>
</dbReference>
<dbReference type="AlphaFoldDB" id="A0A8J7G1C9"/>
<dbReference type="InterPro" id="IPR014001">
    <property type="entry name" value="Helicase_ATP-bd"/>
</dbReference>
<feature type="binding site" evidence="12">
    <location>
        <position position="509"/>
    </location>
    <ligand>
        <name>Zn(2+)</name>
        <dbReference type="ChEBI" id="CHEBI:29105"/>
        <label>1</label>
    </ligand>
</feature>
<name>A0A8J7G1C9_9BACL</name>
<dbReference type="EMBL" id="JADKPV010000001">
    <property type="protein sequence ID" value="MBF4499892.1"/>
    <property type="molecule type" value="Genomic_DNA"/>
</dbReference>
<feature type="domain" description="Helicase ATP-binding" evidence="13">
    <location>
        <begin position="278"/>
        <end position="444"/>
    </location>
</feature>
<dbReference type="InterPro" id="IPR040498">
    <property type="entry name" value="PriA_CRR"/>
</dbReference>
<dbReference type="GO" id="GO:0003677">
    <property type="term" value="F:DNA binding"/>
    <property type="evidence" value="ECO:0007669"/>
    <property type="project" value="UniProtKB-UniRule"/>
</dbReference>
<dbReference type="GO" id="GO:0006302">
    <property type="term" value="P:double-strand break repair"/>
    <property type="evidence" value="ECO:0007669"/>
    <property type="project" value="InterPro"/>
</dbReference>
<dbReference type="Pfam" id="PF17764">
    <property type="entry name" value="PriA_3primeBD"/>
    <property type="match status" value="1"/>
</dbReference>
<evidence type="ECO:0000256" key="7">
    <source>
        <dbReference type="ARBA" id="ARBA00022833"/>
    </source>
</evidence>
<comment type="similarity">
    <text evidence="12">Belongs to the helicase family. PriA subfamily.</text>
</comment>
<evidence type="ECO:0000256" key="5">
    <source>
        <dbReference type="ARBA" id="ARBA00022801"/>
    </source>
</evidence>
<dbReference type="PANTHER" id="PTHR30580:SF0">
    <property type="entry name" value="PRIMOSOMAL PROTEIN N"/>
    <property type="match status" value="1"/>
</dbReference>
<dbReference type="EC" id="5.6.2.4" evidence="12"/>
<dbReference type="FunFam" id="3.40.50.300:FF:000489">
    <property type="entry name" value="Primosome assembly protein PriA"/>
    <property type="match status" value="1"/>
</dbReference>
<dbReference type="Pfam" id="PF18319">
    <property type="entry name" value="Zn_ribbon_PriA"/>
    <property type="match status" value="1"/>
</dbReference>
<evidence type="ECO:0000313" key="15">
    <source>
        <dbReference type="EMBL" id="MBF4499892.1"/>
    </source>
</evidence>
<feature type="domain" description="Helicase C-terminal" evidence="14">
    <location>
        <begin position="541"/>
        <end position="698"/>
    </location>
</feature>
<comment type="caution">
    <text evidence="15">The sequence shown here is derived from an EMBL/GenBank/DDBJ whole genome shotgun (WGS) entry which is preliminary data.</text>
</comment>
<evidence type="ECO:0000256" key="2">
    <source>
        <dbReference type="ARBA" id="ARBA00022705"/>
    </source>
</evidence>
<feature type="binding site" evidence="12">
    <location>
        <position position="546"/>
    </location>
    <ligand>
        <name>Zn(2+)</name>
        <dbReference type="ChEBI" id="CHEBI:29105"/>
        <label>1</label>
    </ligand>
</feature>
<dbReference type="GO" id="GO:0043138">
    <property type="term" value="F:3'-5' DNA helicase activity"/>
    <property type="evidence" value="ECO:0007669"/>
    <property type="project" value="UniProtKB-EC"/>
</dbReference>
<dbReference type="InterPro" id="IPR041222">
    <property type="entry name" value="PriA_3primeBD"/>
</dbReference>
<comment type="cofactor">
    <cofactor evidence="12">
        <name>Zn(2+)</name>
        <dbReference type="ChEBI" id="CHEBI:29105"/>
    </cofactor>
    <text evidence="12">Binds 2 zinc ions per subunit.</text>
</comment>
<dbReference type="InterPro" id="IPR011545">
    <property type="entry name" value="DEAD/DEAH_box_helicase_dom"/>
</dbReference>
<dbReference type="PROSITE" id="PS51194">
    <property type="entry name" value="HELICASE_CTER"/>
    <property type="match status" value="1"/>
</dbReference>
<keyword evidence="2 12" id="KW-0235">DNA replication</keyword>
<keyword evidence="3 12" id="KW-0479">Metal-binding</keyword>
<dbReference type="GO" id="GO:0006270">
    <property type="term" value="P:DNA replication initiation"/>
    <property type="evidence" value="ECO:0007669"/>
    <property type="project" value="TreeGrafter"/>
</dbReference>
<dbReference type="Pfam" id="PF00270">
    <property type="entry name" value="DEAD"/>
    <property type="match status" value="1"/>
</dbReference>
<keyword evidence="1 12" id="KW-0639">Primosome</keyword>
<dbReference type="GO" id="GO:0006310">
    <property type="term" value="P:DNA recombination"/>
    <property type="evidence" value="ECO:0007669"/>
    <property type="project" value="InterPro"/>
</dbReference>
<dbReference type="RefSeq" id="WP_194561366.1">
    <property type="nucleotide sequence ID" value="NZ_JADKPV010000001.1"/>
</dbReference>
<evidence type="ECO:0000256" key="1">
    <source>
        <dbReference type="ARBA" id="ARBA00022515"/>
    </source>
</evidence>
<evidence type="ECO:0000259" key="14">
    <source>
        <dbReference type="PROSITE" id="PS51194"/>
    </source>
</evidence>
<dbReference type="GO" id="GO:0006269">
    <property type="term" value="P:DNA replication, synthesis of primer"/>
    <property type="evidence" value="ECO:0007669"/>
    <property type="project" value="UniProtKB-KW"/>
</dbReference>
<keyword evidence="16" id="KW-1185">Reference proteome</keyword>
<dbReference type="NCBIfam" id="TIGR00595">
    <property type="entry name" value="priA"/>
    <property type="match status" value="1"/>
</dbReference>
<keyword evidence="6 12" id="KW-0347">Helicase</keyword>
<keyword evidence="9 12" id="KW-0238">DNA-binding</keyword>
<evidence type="ECO:0000256" key="11">
    <source>
        <dbReference type="ARBA" id="ARBA00048988"/>
    </source>
</evidence>
<dbReference type="GO" id="GO:1990077">
    <property type="term" value="C:primosome complex"/>
    <property type="evidence" value="ECO:0007669"/>
    <property type="project" value="UniProtKB-UniRule"/>
</dbReference>
<feature type="binding site" evidence="12">
    <location>
        <position position="549"/>
    </location>
    <ligand>
        <name>Zn(2+)</name>
        <dbReference type="ChEBI" id="CHEBI:29105"/>
        <label>1</label>
    </ligand>
</feature>
<comment type="catalytic activity">
    <reaction evidence="11 12">
        <text>ATP + H2O = ADP + phosphate + H(+)</text>
        <dbReference type="Rhea" id="RHEA:13065"/>
        <dbReference type="ChEBI" id="CHEBI:15377"/>
        <dbReference type="ChEBI" id="CHEBI:15378"/>
        <dbReference type="ChEBI" id="CHEBI:30616"/>
        <dbReference type="ChEBI" id="CHEBI:43474"/>
        <dbReference type="ChEBI" id="CHEBI:456216"/>
        <dbReference type="EC" id="5.6.2.4"/>
    </reaction>
</comment>
<dbReference type="Proteomes" id="UP000622653">
    <property type="component" value="Unassembled WGS sequence"/>
</dbReference>
<dbReference type="Gene3D" id="3.40.50.300">
    <property type="entry name" value="P-loop containing nucleotide triphosphate hydrolases"/>
    <property type="match status" value="2"/>
</dbReference>
<keyword evidence="4 12" id="KW-0547">Nucleotide-binding</keyword>
<feature type="binding site" evidence="12">
    <location>
        <position position="518"/>
    </location>
    <ligand>
        <name>Zn(2+)</name>
        <dbReference type="ChEBI" id="CHEBI:29105"/>
        <label>2</label>
    </ligand>
</feature>
<gene>
    <name evidence="12 15" type="primary">priA</name>
    <name evidence="15" type="ORF">IRY55_00850</name>
</gene>
<dbReference type="Pfam" id="PF18074">
    <property type="entry name" value="PriA_C"/>
    <property type="match status" value="1"/>
</dbReference>
<evidence type="ECO:0000313" key="16">
    <source>
        <dbReference type="Proteomes" id="UP000622653"/>
    </source>
</evidence>
<feature type="binding site" evidence="12">
    <location>
        <position position="536"/>
    </location>
    <ligand>
        <name>Zn(2+)</name>
        <dbReference type="ChEBI" id="CHEBI:29105"/>
        <label>2</label>
    </ligand>
</feature>
<evidence type="ECO:0000256" key="12">
    <source>
        <dbReference type="HAMAP-Rule" id="MF_00983"/>
    </source>
</evidence>
<feature type="binding site" evidence="12">
    <location>
        <position position="506"/>
    </location>
    <ligand>
        <name>Zn(2+)</name>
        <dbReference type="ChEBI" id="CHEBI:29105"/>
        <label>1</label>
    </ligand>
</feature>
<evidence type="ECO:0000256" key="9">
    <source>
        <dbReference type="ARBA" id="ARBA00023125"/>
    </source>
</evidence>